<dbReference type="AlphaFoldDB" id="A0A645B349"/>
<name>A0A645B349_9ZZZZ</name>
<evidence type="ECO:0000256" key="1">
    <source>
        <dbReference type="SAM" id="MobiDB-lite"/>
    </source>
</evidence>
<protein>
    <recommendedName>
        <fullName evidence="3">DUF3761 domain-containing protein</fullName>
    </recommendedName>
</protein>
<feature type="compositionally biased region" description="Low complexity" evidence="1">
    <location>
        <begin position="59"/>
        <end position="77"/>
    </location>
</feature>
<accession>A0A645B349</accession>
<comment type="caution">
    <text evidence="2">The sequence shown here is derived from an EMBL/GenBank/DDBJ whole genome shotgun (WGS) entry which is preliminary data.</text>
</comment>
<reference evidence="2" key="1">
    <citation type="submission" date="2019-08" db="EMBL/GenBank/DDBJ databases">
        <authorList>
            <person name="Kucharzyk K."/>
            <person name="Murdoch R.W."/>
            <person name="Higgins S."/>
            <person name="Loffler F."/>
        </authorList>
    </citation>
    <scope>NUCLEOTIDE SEQUENCE</scope>
</reference>
<evidence type="ECO:0000313" key="2">
    <source>
        <dbReference type="EMBL" id="MPM59506.1"/>
    </source>
</evidence>
<organism evidence="2">
    <name type="scientific">bioreactor metagenome</name>
    <dbReference type="NCBI Taxonomy" id="1076179"/>
    <lineage>
        <taxon>unclassified sequences</taxon>
        <taxon>metagenomes</taxon>
        <taxon>ecological metagenomes</taxon>
    </lineage>
</organism>
<dbReference type="EMBL" id="VSSQ01017327">
    <property type="protein sequence ID" value="MPM59506.1"/>
    <property type="molecule type" value="Genomic_DNA"/>
</dbReference>
<gene>
    <name evidence="2" type="ORF">SDC9_106350</name>
</gene>
<proteinExistence type="predicted"/>
<evidence type="ECO:0008006" key="3">
    <source>
        <dbReference type="Google" id="ProtNLM"/>
    </source>
</evidence>
<feature type="region of interest" description="Disordered" evidence="1">
    <location>
        <begin position="59"/>
        <end position="110"/>
    </location>
</feature>
<sequence>MRNTTKIWLASALLTASMAGFAQAPAADQTFVCKDGTSVSAATSKGACKGHKGIDKAATAKAGGAAAPATTAAATPATPTPTPAPQKPAAAAPSKSNNTVAATPAPGGGAGKVWANDSTKVYHCQGDKYYGTTKHGEYLTEAQAKAKGMHASHNKACS</sequence>